<dbReference type="STRING" id="1121302.SAMN02745163_01074"/>
<feature type="transmembrane region" description="Helical" evidence="6">
    <location>
        <begin position="17"/>
        <end position="38"/>
    </location>
</feature>
<dbReference type="PANTHER" id="PTHR46795">
    <property type="entry name" value="ABC TRANSPORTER PERMEASE-RELATED-RELATED"/>
    <property type="match status" value="1"/>
</dbReference>
<feature type="transmembrane region" description="Helical" evidence="6">
    <location>
        <begin position="553"/>
        <end position="576"/>
    </location>
</feature>
<dbReference type="InterPro" id="IPR052536">
    <property type="entry name" value="ABC-4_Integral_Memb_Prot"/>
</dbReference>
<feature type="transmembrane region" description="Helical" evidence="6">
    <location>
        <begin position="649"/>
        <end position="670"/>
    </location>
</feature>
<dbReference type="AlphaFoldDB" id="A0A1M6F9U9"/>
<feature type="domain" description="ABC3 transporter permease C-terminal" evidence="7">
    <location>
        <begin position="63"/>
        <end position="181"/>
    </location>
</feature>
<dbReference type="PANTHER" id="PTHR46795:SF3">
    <property type="entry name" value="ABC TRANSPORTER PERMEASE"/>
    <property type="match status" value="1"/>
</dbReference>
<dbReference type="InterPro" id="IPR003838">
    <property type="entry name" value="ABC3_permease_C"/>
</dbReference>
<evidence type="ECO:0000256" key="2">
    <source>
        <dbReference type="ARBA" id="ARBA00022475"/>
    </source>
</evidence>
<feature type="transmembrane region" description="Helical" evidence="6">
    <location>
        <begin position="240"/>
        <end position="267"/>
    </location>
</feature>
<feature type="transmembrane region" description="Helical" evidence="6">
    <location>
        <begin position="202"/>
        <end position="225"/>
    </location>
</feature>
<keyword evidence="6" id="KW-0813">Transport</keyword>
<evidence type="ECO:0000259" key="7">
    <source>
        <dbReference type="Pfam" id="PF02687"/>
    </source>
</evidence>
<dbReference type="Pfam" id="PF02687">
    <property type="entry name" value="FtsX"/>
    <property type="match status" value="1"/>
</dbReference>
<dbReference type="GO" id="GO:0055085">
    <property type="term" value="P:transmembrane transport"/>
    <property type="evidence" value="ECO:0007669"/>
    <property type="project" value="UniProtKB-UniRule"/>
</dbReference>
<evidence type="ECO:0000256" key="3">
    <source>
        <dbReference type="ARBA" id="ARBA00022692"/>
    </source>
</evidence>
<evidence type="ECO:0000256" key="4">
    <source>
        <dbReference type="ARBA" id="ARBA00022989"/>
    </source>
</evidence>
<dbReference type="PIRSF" id="PIRSF018968">
    <property type="entry name" value="ABC_permease_BceB"/>
    <property type="match status" value="1"/>
</dbReference>
<dbReference type="InterPro" id="IPR027022">
    <property type="entry name" value="ABC_permease_BceB-typ"/>
</dbReference>
<feature type="transmembrane region" description="Helical" evidence="6">
    <location>
        <begin position="102"/>
        <end position="128"/>
    </location>
</feature>
<evidence type="ECO:0000256" key="1">
    <source>
        <dbReference type="ARBA" id="ARBA00004651"/>
    </source>
</evidence>
<evidence type="ECO:0000313" key="9">
    <source>
        <dbReference type="Proteomes" id="UP000184310"/>
    </source>
</evidence>
<organism evidence="8 9">
    <name type="scientific">Clostridium cavendishii DSM 21758</name>
    <dbReference type="NCBI Taxonomy" id="1121302"/>
    <lineage>
        <taxon>Bacteria</taxon>
        <taxon>Bacillati</taxon>
        <taxon>Bacillota</taxon>
        <taxon>Clostridia</taxon>
        <taxon>Eubacteriales</taxon>
        <taxon>Clostridiaceae</taxon>
        <taxon>Clostridium</taxon>
    </lineage>
</organism>
<dbReference type="OrthoDB" id="9781780at2"/>
<proteinExistence type="inferred from homology"/>
<name>A0A1M6F9U9_9CLOT</name>
<evidence type="ECO:0000256" key="6">
    <source>
        <dbReference type="PIRNR" id="PIRNR018968"/>
    </source>
</evidence>
<dbReference type="GO" id="GO:0005886">
    <property type="term" value="C:plasma membrane"/>
    <property type="evidence" value="ECO:0007669"/>
    <property type="project" value="UniProtKB-SubCell"/>
</dbReference>
<feature type="transmembrane region" description="Helical" evidence="6">
    <location>
        <begin position="58"/>
        <end position="81"/>
    </location>
</feature>
<keyword evidence="9" id="KW-1185">Reference proteome</keyword>
<keyword evidence="5 6" id="KW-0472">Membrane</keyword>
<feature type="transmembrane region" description="Helical" evidence="6">
    <location>
        <begin position="610"/>
        <end position="629"/>
    </location>
</feature>
<feature type="transmembrane region" description="Helical" evidence="6">
    <location>
        <begin position="148"/>
        <end position="172"/>
    </location>
</feature>
<keyword evidence="4 6" id="KW-1133">Transmembrane helix</keyword>
<evidence type="ECO:0000313" key="8">
    <source>
        <dbReference type="EMBL" id="SHI94452.1"/>
    </source>
</evidence>
<comment type="similarity">
    <text evidence="6">Belongs to the ABC-4 integral membrane protein family.</text>
</comment>
<keyword evidence="2 6" id="KW-1003">Cell membrane</keyword>
<reference evidence="8 9" key="1">
    <citation type="submission" date="2016-11" db="EMBL/GenBank/DDBJ databases">
        <authorList>
            <person name="Jaros S."/>
            <person name="Januszkiewicz K."/>
            <person name="Wedrychowicz H."/>
        </authorList>
    </citation>
    <scope>NUCLEOTIDE SEQUENCE [LARGE SCALE GENOMIC DNA]</scope>
    <source>
        <strain evidence="8 9">DSM 21758</strain>
    </source>
</reference>
<gene>
    <name evidence="8" type="ORF">SAMN02745163_01074</name>
</gene>
<keyword evidence="3 6" id="KW-0812">Transmembrane</keyword>
<dbReference type="Proteomes" id="UP000184310">
    <property type="component" value="Unassembled WGS sequence"/>
</dbReference>
<dbReference type="EMBL" id="FQZB01000005">
    <property type="protein sequence ID" value="SHI94452.1"/>
    <property type="molecule type" value="Genomic_DNA"/>
</dbReference>
<sequence>MYARLAINNAKKSVRDYVIYFVTLTLSVSLFYAFMSLSSSSYELITEDTFNFDFLKEILKYSSFIITAVLTFLISYVNRYMIRRRQKEFATYILLGTEQKSVALMFFVESLIMGIISIIIGVFIGTLFSQVVKSIIFMTIDKEIVFSFKLYMDTIGITFAFFVAMFCIIGLFNIKYLRKIKLIDMLNAERKSEFQFKRSKKVYIIAFIISILAYITFIYCINTLVDFSKNPSDISGDPRVYAGIAVVNFILGIYTFFYSISYVVILIKNKCTNFKYEYTNLFLIGGIVSKIKTTPILMGTIALTFLGAALSFVLTVSMAQYALGYLNYRVPFDITISNNYSQMSNIGDVPKVDYSEIIQKLKSEDYGLKDYCQEEFYLLNDKASKSNESLNSKILVIRLSDFNKLREMLGYEKIILNDNEYTTQWQNNVLQQDIDKYINENQYIAIKDKKVKSSSKAYYKDAMGDWIYNRAKGLIILPDKYCEYLNLVSTSFFANISKKISYNNGMDFEKNYIPQWFEKNYGTIIKKNYEKTDYFVHTRIKSVEHSEILNATLGMRIVGIYLGTVLLMISLTVLALQELSDSIEHKGRFKTLNKLGIDNKEINKIILKQISLYFILPMLIAIMNFPVFIYNFFKYMETGIMLYVGDKAFVFSVILSLSIIVVLYMIYFIATYCMFKNNVKECLNHNKNIS</sequence>
<feature type="transmembrane region" description="Helical" evidence="6">
    <location>
        <begin position="296"/>
        <end position="323"/>
    </location>
</feature>
<comment type="subcellular location">
    <subcellularLocation>
        <location evidence="1 6">Cell membrane</location>
        <topology evidence="1 6">Multi-pass membrane protein</topology>
    </subcellularLocation>
</comment>
<evidence type="ECO:0000256" key="5">
    <source>
        <dbReference type="ARBA" id="ARBA00023136"/>
    </source>
</evidence>
<dbReference type="RefSeq" id="WP_072985639.1">
    <property type="nucleotide sequence ID" value="NZ_FQZB01000005.1"/>
</dbReference>
<protein>
    <submittedName>
        <fullName evidence="8">Putative ABC transport system permease protein</fullName>
    </submittedName>
</protein>
<accession>A0A1M6F9U9</accession>